<organism evidence="14 15">
    <name type="scientific">Steinernema carpocapsae</name>
    <name type="common">Entomopathogenic nematode</name>
    <dbReference type="NCBI Taxonomy" id="34508"/>
    <lineage>
        <taxon>Eukaryota</taxon>
        <taxon>Metazoa</taxon>
        <taxon>Ecdysozoa</taxon>
        <taxon>Nematoda</taxon>
        <taxon>Chromadorea</taxon>
        <taxon>Rhabditida</taxon>
        <taxon>Tylenchina</taxon>
        <taxon>Panagrolaimomorpha</taxon>
        <taxon>Strongyloidoidea</taxon>
        <taxon>Steinernematidae</taxon>
        <taxon>Steinernema</taxon>
    </lineage>
</organism>
<evidence type="ECO:0000313" key="15">
    <source>
        <dbReference type="Proteomes" id="UP000298663"/>
    </source>
</evidence>
<keyword evidence="3" id="KW-0964">Secreted</keyword>
<feature type="active site" evidence="10">
    <location>
        <position position="83"/>
    </location>
</feature>
<evidence type="ECO:0000256" key="3">
    <source>
        <dbReference type="ARBA" id="ARBA00022525"/>
    </source>
</evidence>
<protein>
    <recommendedName>
        <fullName evidence="13">Peptidase A1 domain-containing protein</fullName>
    </recommendedName>
</protein>
<sequence length="404" mass="44509">MHFAFLGLALLGTLNAAVIEQKIRSTGSFKARMIAEGKWAQYSQKYFELRATGKQPFIDYYDNFYLGDVTIGTPPQPFTVVLDTGSSNLWIIDSNCKDITCQKFQGVSPKHRFNTSASTTLKQNWTTFALSYGSGYASGYLATDVLQFAGFQVDDQWFGIANHISEVFGRQPIDGIFGLGWPALAGGYGTPPMQRILNQLDKPLFTVWMDRHVKPSMGGNGGLITYGAIDTKNCAPNIHYVPLTQLAWWRFRMDNVRVGSFHSGSGDAISDTGTSFIVGPRSAVDRIAEKLSATYDKDIDMYLISCDTHGLPDIELVIGGETYSIPPLEYVRDLNFGGGTCALGVQRQPDNVAITWILGDVFIRSYCQIYDIGNQRIGFAKGSTYSNSLSSVLLSVGFLISSLW</sequence>
<comment type="similarity">
    <text evidence="2 11">Belongs to the peptidase A1 family.</text>
</comment>
<gene>
    <name evidence="14" type="ORF">L596_012639</name>
</gene>
<dbReference type="FunFam" id="2.40.70.10:FF:000058">
    <property type="entry name" value="ASpartyl Protease"/>
    <property type="match status" value="1"/>
</dbReference>
<reference evidence="14 15" key="2">
    <citation type="journal article" date="2019" name="G3 (Bethesda)">
        <title>Hybrid Assembly of the Genome of the Entomopathogenic Nematode Steinernema carpocapsae Identifies the X-Chromosome.</title>
        <authorList>
            <person name="Serra L."/>
            <person name="Macchietto M."/>
            <person name="Macias-Munoz A."/>
            <person name="McGill C.J."/>
            <person name="Rodriguez I.M."/>
            <person name="Rodriguez B."/>
            <person name="Murad R."/>
            <person name="Mortazavi A."/>
        </authorList>
    </citation>
    <scope>NUCLEOTIDE SEQUENCE [LARGE SCALE GENOMIC DNA]</scope>
    <source>
        <strain evidence="14 15">ALL</strain>
    </source>
</reference>
<keyword evidence="7 11" id="KW-0378">Hydrolase</keyword>
<dbReference type="InterPro" id="IPR001461">
    <property type="entry name" value="Aspartic_peptidase_A1"/>
</dbReference>
<dbReference type="PANTHER" id="PTHR47966:SF8">
    <property type="entry name" value="ASPARTIC PROTEASE 1-RELATED"/>
    <property type="match status" value="1"/>
</dbReference>
<feature type="active site" evidence="10">
    <location>
        <position position="271"/>
    </location>
</feature>
<keyword evidence="4 11" id="KW-0645">Protease</keyword>
<keyword evidence="6 11" id="KW-0064">Aspartyl protease</keyword>
<dbReference type="GO" id="GO:0004190">
    <property type="term" value="F:aspartic-type endopeptidase activity"/>
    <property type="evidence" value="ECO:0007669"/>
    <property type="project" value="UniProtKB-KW"/>
</dbReference>
<keyword evidence="5 12" id="KW-0732">Signal</keyword>
<keyword evidence="9" id="KW-0325">Glycoprotein</keyword>
<dbReference type="GO" id="GO:0006508">
    <property type="term" value="P:proteolysis"/>
    <property type="evidence" value="ECO:0007669"/>
    <property type="project" value="UniProtKB-KW"/>
</dbReference>
<evidence type="ECO:0000256" key="4">
    <source>
        <dbReference type="ARBA" id="ARBA00022670"/>
    </source>
</evidence>
<evidence type="ECO:0000256" key="12">
    <source>
        <dbReference type="SAM" id="SignalP"/>
    </source>
</evidence>
<evidence type="ECO:0000256" key="9">
    <source>
        <dbReference type="ARBA" id="ARBA00023180"/>
    </source>
</evidence>
<dbReference type="Gene3D" id="2.40.70.10">
    <property type="entry name" value="Acid Proteases"/>
    <property type="match status" value="2"/>
</dbReference>
<dbReference type="InterPro" id="IPR021109">
    <property type="entry name" value="Peptidase_aspartic_dom_sf"/>
</dbReference>
<evidence type="ECO:0000256" key="2">
    <source>
        <dbReference type="ARBA" id="ARBA00007447"/>
    </source>
</evidence>
<dbReference type="AlphaFoldDB" id="A0A4V6A4W3"/>
<evidence type="ECO:0000256" key="6">
    <source>
        <dbReference type="ARBA" id="ARBA00022750"/>
    </source>
</evidence>
<keyword evidence="8" id="KW-1015">Disulfide bond</keyword>
<dbReference type="InterPro" id="IPR033121">
    <property type="entry name" value="PEPTIDASE_A1"/>
</dbReference>
<evidence type="ECO:0000256" key="7">
    <source>
        <dbReference type="ARBA" id="ARBA00022801"/>
    </source>
</evidence>
<evidence type="ECO:0000256" key="5">
    <source>
        <dbReference type="ARBA" id="ARBA00022729"/>
    </source>
</evidence>
<dbReference type="EMBL" id="AZBU02000003">
    <property type="protein sequence ID" value="TKR88385.1"/>
    <property type="molecule type" value="Genomic_DNA"/>
</dbReference>
<dbReference type="OrthoDB" id="5853681at2759"/>
<feature type="domain" description="Peptidase A1" evidence="13">
    <location>
        <begin position="65"/>
        <end position="380"/>
    </location>
</feature>
<evidence type="ECO:0000256" key="8">
    <source>
        <dbReference type="ARBA" id="ARBA00023157"/>
    </source>
</evidence>
<name>A0A4V6A4W3_STECR</name>
<dbReference type="STRING" id="34508.A0A4V6A4W3"/>
<dbReference type="Pfam" id="PF00026">
    <property type="entry name" value="Asp"/>
    <property type="match status" value="1"/>
</dbReference>
<evidence type="ECO:0000256" key="1">
    <source>
        <dbReference type="ARBA" id="ARBA00004613"/>
    </source>
</evidence>
<keyword evidence="15" id="KW-1185">Reference proteome</keyword>
<dbReference type="CDD" id="cd05471">
    <property type="entry name" value="pepsin_like"/>
    <property type="match status" value="1"/>
</dbReference>
<feature type="chain" id="PRO_5020368544" description="Peptidase A1 domain-containing protein" evidence="12">
    <location>
        <begin position="17"/>
        <end position="404"/>
    </location>
</feature>
<evidence type="ECO:0000256" key="11">
    <source>
        <dbReference type="RuleBase" id="RU000454"/>
    </source>
</evidence>
<dbReference type="PRINTS" id="PR00792">
    <property type="entry name" value="PEPSIN"/>
</dbReference>
<dbReference type="FunFam" id="2.40.70.10:FF:000008">
    <property type="entry name" value="Cathepsin D"/>
    <property type="match status" value="1"/>
</dbReference>
<evidence type="ECO:0000259" key="13">
    <source>
        <dbReference type="PROSITE" id="PS51767"/>
    </source>
</evidence>
<dbReference type="PANTHER" id="PTHR47966">
    <property type="entry name" value="BETA-SITE APP-CLEAVING ENZYME, ISOFORM A-RELATED"/>
    <property type="match status" value="1"/>
</dbReference>
<dbReference type="PROSITE" id="PS51767">
    <property type="entry name" value="PEPTIDASE_A1"/>
    <property type="match status" value="1"/>
</dbReference>
<evidence type="ECO:0000256" key="10">
    <source>
        <dbReference type="PIRSR" id="PIRSR601461-1"/>
    </source>
</evidence>
<evidence type="ECO:0000313" key="14">
    <source>
        <dbReference type="EMBL" id="TKR88385.1"/>
    </source>
</evidence>
<dbReference type="SUPFAM" id="SSF50630">
    <property type="entry name" value="Acid proteases"/>
    <property type="match status" value="1"/>
</dbReference>
<dbReference type="Proteomes" id="UP000298663">
    <property type="component" value="Unassembled WGS sequence"/>
</dbReference>
<dbReference type="InterPro" id="IPR001969">
    <property type="entry name" value="Aspartic_peptidase_AS"/>
</dbReference>
<dbReference type="GO" id="GO:0005764">
    <property type="term" value="C:lysosome"/>
    <property type="evidence" value="ECO:0007669"/>
    <property type="project" value="TreeGrafter"/>
</dbReference>
<feature type="signal peptide" evidence="12">
    <location>
        <begin position="1"/>
        <end position="16"/>
    </location>
</feature>
<accession>A0A4V6A4W3</accession>
<proteinExistence type="inferred from homology"/>
<comment type="subcellular location">
    <subcellularLocation>
        <location evidence="1">Secreted</location>
    </subcellularLocation>
</comment>
<reference evidence="14 15" key="1">
    <citation type="journal article" date="2015" name="Genome Biol.">
        <title>Comparative genomics of Steinernema reveals deeply conserved gene regulatory networks.</title>
        <authorList>
            <person name="Dillman A.R."/>
            <person name="Macchietto M."/>
            <person name="Porter C.F."/>
            <person name="Rogers A."/>
            <person name="Williams B."/>
            <person name="Antoshechkin I."/>
            <person name="Lee M.M."/>
            <person name="Goodwin Z."/>
            <person name="Lu X."/>
            <person name="Lewis E.E."/>
            <person name="Goodrich-Blair H."/>
            <person name="Stock S.P."/>
            <person name="Adams B.J."/>
            <person name="Sternberg P.W."/>
            <person name="Mortazavi A."/>
        </authorList>
    </citation>
    <scope>NUCLEOTIDE SEQUENCE [LARGE SCALE GENOMIC DNA]</scope>
    <source>
        <strain evidence="14 15">ALL</strain>
    </source>
</reference>
<dbReference type="GO" id="GO:0005576">
    <property type="term" value="C:extracellular region"/>
    <property type="evidence" value="ECO:0007669"/>
    <property type="project" value="UniProtKB-SubCell"/>
</dbReference>
<dbReference type="InterPro" id="IPR034164">
    <property type="entry name" value="Pepsin-like_dom"/>
</dbReference>
<dbReference type="PROSITE" id="PS00141">
    <property type="entry name" value="ASP_PROTEASE"/>
    <property type="match status" value="2"/>
</dbReference>
<comment type="caution">
    <text evidence="14">The sequence shown here is derived from an EMBL/GenBank/DDBJ whole genome shotgun (WGS) entry which is preliminary data.</text>
</comment>